<gene>
    <name evidence="1" type="ORF">EV189_3714</name>
</gene>
<reference evidence="1 2" key="1">
    <citation type="submission" date="2019-02" db="EMBL/GenBank/DDBJ databases">
        <title>Genomic Encyclopedia of Type Strains, Phase IV (KMG-IV): sequencing the most valuable type-strain genomes for metagenomic binning, comparative biology and taxonomic classification.</title>
        <authorList>
            <person name="Goeker M."/>
        </authorList>
    </citation>
    <scope>NUCLEOTIDE SEQUENCE [LARGE SCALE GENOMIC DNA]</scope>
    <source>
        <strain evidence="1 2">DSM 45622</strain>
    </source>
</reference>
<proteinExistence type="predicted"/>
<organism evidence="1 2">
    <name type="scientific">Motilibacter rhizosphaerae</name>
    <dbReference type="NCBI Taxonomy" id="598652"/>
    <lineage>
        <taxon>Bacteria</taxon>
        <taxon>Bacillati</taxon>
        <taxon>Actinomycetota</taxon>
        <taxon>Actinomycetes</taxon>
        <taxon>Motilibacterales</taxon>
        <taxon>Motilibacteraceae</taxon>
        <taxon>Motilibacter</taxon>
    </lineage>
</organism>
<keyword evidence="2" id="KW-1185">Reference proteome</keyword>
<evidence type="ECO:0000313" key="2">
    <source>
        <dbReference type="Proteomes" id="UP000293638"/>
    </source>
</evidence>
<sequence>MSGVRPAGAGAAAGALLAAGALRALRSRPPGGAAAWTRLNARGREVSLLAGPAYAGAAAAALLVQPGLGRRERAAAVIAVAAAGGLGVYDDLAGSGADRGLAGHLRALRARRLTTGGVKVLGLGAAGLAAGGLLRRGPLDAALAAGVVAGSANLANLLDLRPGRALKAGLLAGSPHLLGPAPARLLVAAPLGAAAALLPDDLGELVMLGDGGANALGAALGVAAAAGAGRRSLAARLAVLTALTLASERVSFTRVIAATPVLRELDALGRLP</sequence>
<evidence type="ECO:0008006" key="3">
    <source>
        <dbReference type="Google" id="ProtNLM"/>
    </source>
</evidence>
<protein>
    <recommendedName>
        <fullName evidence="3">UDP-N-acetylmuramyl pentapeptide phosphotransferase/UDP-N-acetylglucosamine-1-phosphate transferase</fullName>
    </recommendedName>
</protein>
<dbReference type="AlphaFoldDB" id="A0A4Q7NBM5"/>
<name>A0A4Q7NBM5_9ACTN</name>
<comment type="caution">
    <text evidence="1">The sequence shown here is derived from an EMBL/GenBank/DDBJ whole genome shotgun (WGS) entry which is preliminary data.</text>
</comment>
<accession>A0A4Q7NBM5</accession>
<evidence type="ECO:0000313" key="1">
    <source>
        <dbReference type="EMBL" id="RZS80230.1"/>
    </source>
</evidence>
<dbReference type="Proteomes" id="UP000293638">
    <property type="component" value="Unassembled WGS sequence"/>
</dbReference>
<dbReference type="EMBL" id="SGXD01000005">
    <property type="protein sequence ID" value="RZS80230.1"/>
    <property type="molecule type" value="Genomic_DNA"/>
</dbReference>
<dbReference type="RefSeq" id="WP_130494422.1">
    <property type="nucleotide sequence ID" value="NZ_SGXD01000005.1"/>
</dbReference>